<proteinExistence type="predicted"/>
<comment type="caution">
    <text evidence="1">The sequence shown here is derived from an EMBL/GenBank/DDBJ whole genome shotgun (WGS) entry which is preliminary data.</text>
</comment>
<evidence type="ECO:0000313" key="2">
    <source>
        <dbReference type="Proteomes" id="UP000324222"/>
    </source>
</evidence>
<dbReference type="AlphaFoldDB" id="A0A5B7I817"/>
<evidence type="ECO:0008006" key="3">
    <source>
        <dbReference type="Google" id="ProtNLM"/>
    </source>
</evidence>
<sequence length="154" mass="18024">MLQLKLSQPQQPISSHLAAKIPTHCLHMSKYETGQVIEPFIEQFEMVATTYKLREAIRTVEFMNLFDGKPLDLIHRLDTAMRDYKGNKKALLAYGMTVEDACEQYQRAMLQDNETVTQFCARLRRYLEQWMEKDETPRTVEYGSQEEVVEEAIN</sequence>
<evidence type="ECO:0000313" key="1">
    <source>
        <dbReference type="EMBL" id="MPC80660.1"/>
    </source>
</evidence>
<name>A0A5B7I817_PORTR</name>
<protein>
    <recommendedName>
        <fullName evidence="3">Retrotransposon gag domain-containing protein</fullName>
    </recommendedName>
</protein>
<dbReference type="Proteomes" id="UP000324222">
    <property type="component" value="Unassembled WGS sequence"/>
</dbReference>
<accession>A0A5B7I817</accession>
<organism evidence="1 2">
    <name type="scientific">Portunus trituberculatus</name>
    <name type="common">Swimming crab</name>
    <name type="synonym">Neptunus trituberculatus</name>
    <dbReference type="NCBI Taxonomy" id="210409"/>
    <lineage>
        <taxon>Eukaryota</taxon>
        <taxon>Metazoa</taxon>
        <taxon>Ecdysozoa</taxon>
        <taxon>Arthropoda</taxon>
        <taxon>Crustacea</taxon>
        <taxon>Multicrustacea</taxon>
        <taxon>Malacostraca</taxon>
        <taxon>Eumalacostraca</taxon>
        <taxon>Eucarida</taxon>
        <taxon>Decapoda</taxon>
        <taxon>Pleocyemata</taxon>
        <taxon>Brachyura</taxon>
        <taxon>Eubrachyura</taxon>
        <taxon>Portunoidea</taxon>
        <taxon>Portunidae</taxon>
        <taxon>Portuninae</taxon>
        <taxon>Portunus</taxon>
    </lineage>
</organism>
<dbReference type="EMBL" id="VSRR010054647">
    <property type="protein sequence ID" value="MPC80660.1"/>
    <property type="molecule type" value="Genomic_DNA"/>
</dbReference>
<gene>
    <name evidence="1" type="ORF">E2C01_075246</name>
</gene>
<keyword evidence="2" id="KW-1185">Reference proteome</keyword>
<dbReference type="OrthoDB" id="10066033at2759"/>
<reference evidence="1 2" key="1">
    <citation type="submission" date="2019-05" db="EMBL/GenBank/DDBJ databases">
        <title>Another draft genome of Portunus trituberculatus and its Hox gene families provides insights of decapod evolution.</title>
        <authorList>
            <person name="Jeong J.-H."/>
            <person name="Song I."/>
            <person name="Kim S."/>
            <person name="Choi T."/>
            <person name="Kim D."/>
            <person name="Ryu S."/>
            <person name="Kim W."/>
        </authorList>
    </citation>
    <scope>NUCLEOTIDE SEQUENCE [LARGE SCALE GENOMIC DNA]</scope>
    <source>
        <tissue evidence="1">Muscle</tissue>
    </source>
</reference>